<dbReference type="SUPFAM" id="SSF53850">
    <property type="entry name" value="Periplasmic binding protein-like II"/>
    <property type="match status" value="1"/>
</dbReference>
<proteinExistence type="inferred from homology"/>
<comment type="similarity">
    <text evidence="2">Belongs to the bacterial solute-binding protein 1 family.</text>
</comment>
<accession>A0ABX0GTP3</accession>
<evidence type="ECO:0000256" key="1">
    <source>
        <dbReference type="ARBA" id="ARBA00004196"/>
    </source>
</evidence>
<dbReference type="PROSITE" id="PS51257">
    <property type="entry name" value="PROKAR_LIPOPROTEIN"/>
    <property type="match status" value="1"/>
</dbReference>
<keyword evidence="3" id="KW-0813">Transport</keyword>
<comment type="caution">
    <text evidence="8">The sequence shown here is derived from an EMBL/GenBank/DDBJ whole genome shotgun (WGS) entry which is preliminary data.</text>
</comment>
<comment type="subcellular location">
    <subcellularLocation>
        <location evidence="1">Cell envelope</location>
    </subcellularLocation>
</comment>
<gene>
    <name evidence="8" type="ORF">G9H71_08820</name>
</gene>
<dbReference type="Gene3D" id="3.40.190.10">
    <property type="entry name" value="Periplasmic binding protein-like II"/>
    <property type="match status" value="2"/>
</dbReference>
<comment type="function">
    <text evidence="5">Part of a binding-protein-dependent transport system for a sugar.</text>
</comment>
<reference evidence="8 9" key="1">
    <citation type="submission" date="2020-03" db="EMBL/GenBank/DDBJ databases">
        <title>Two novel Motilibacter sp.</title>
        <authorList>
            <person name="Liu S."/>
        </authorList>
    </citation>
    <scope>NUCLEOTIDE SEQUENCE [LARGE SCALE GENOMIC DNA]</scope>
    <source>
        <strain evidence="8 9">E257</strain>
    </source>
</reference>
<feature type="chain" id="PRO_5045460550" description="Probable sugar-binding periplasmic protein" evidence="7">
    <location>
        <begin position="19"/>
        <end position="440"/>
    </location>
</feature>
<dbReference type="InterPro" id="IPR006059">
    <property type="entry name" value="SBP"/>
</dbReference>
<evidence type="ECO:0000313" key="9">
    <source>
        <dbReference type="Proteomes" id="UP000800981"/>
    </source>
</evidence>
<dbReference type="PANTHER" id="PTHR43649">
    <property type="entry name" value="ARABINOSE-BINDING PROTEIN-RELATED"/>
    <property type="match status" value="1"/>
</dbReference>
<dbReference type="RefSeq" id="WP_166280857.1">
    <property type="nucleotide sequence ID" value="NZ_JAANNP010000003.1"/>
</dbReference>
<evidence type="ECO:0000256" key="7">
    <source>
        <dbReference type="SAM" id="SignalP"/>
    </source>
</evidence>
<name>A0ABX0GTP3_9ACTN</name>
<evidence type="ECO:0000256" key="4">
    <source>
        <dbReference type="ARBA" id="ARBA00022729"/>
    </source>
</evidence>
<evidence type="ECO:0000256" key="6">
    <source>
        <dbReference type="ARBA" id="ARBA00049753"/>
    </source>
</evidence>
<dbReference type="Pfam" id="PF01547">
    <property type="entry name" value="SBP_bac_1"/>
    <property type="match status" value="1"/>
</dbReference>
<dbReference type="Proteomes" id="UP000800981">
    <property type="component" value="Unassembled WGS sequence"/>
</dbReference>
<feature type="signal peptide" evidence="7">
    <location>
        <begin position="1"/>
        <end position="18"/>
    </location>
</feature>
<keyword evidence="9" id="KW-1185">Reference proteome</keyword>
<evidence type="ECO:0000256" key="2">
    <source>
        <dbReference type="ARBA" id="ARBA00008520"/>
    </source>
</evidence>
<evidence type="ECO:0000313" key="8">
    <source>
        <dbReference type="EMBL" id="NHC13883.1"/>
    </source>
</evidence>
<organism evidence="8 9">
    <name type="scientific">Motilibacter deserti</name>
    <dbReference type="NCBI Taxonomy" id="2714956"/>
    <lineage>
        <taxon>Bacteria</taxon>
        <taxon>Bacillati</taxon>
        <taxon>Actinomycetota</taxon>
        <taxon>Actinomycetes</taxon>
        <taxon>Motilibacterales</taxon>
        <taxon>Motilibacteraceae</taxon>
        <taxon>Motilibacter</taxon>
    </lineage>
</organism>
<evidence type="ECO:0000256" key="5">
    <source>
        <dbReference type="ARBA" id="ARBA00049629"/>
    </source>
</evidence>
<protein>
    <recommendedName>
        <fullName evidence="6">Probable sugar-binding periplasmic protein</fullName>
    </recommendedName>
</protein>
<dbReference type="EMBL" id="JAANNP010000003">
    <property type="protein sequence ID" value="NHC13883.1"/>
    <property type="molecule type" value="Genomic_DNA"/>
</dbReference>
<dbReference type="InterPro" id="IPR050490">
    <property type="entry name" value="Bact_solute-bd_prot1"/>
</dbReference>
<keyword evidence="4 7" id="KW-0732">Signal</keyword>
<evidence type="ECO:0000256" key="3">
    <source>
        <dbReference type="ARBA" id="ARBA00022448"/>
    </source>
</evidence>
<dbReference type="PANTHER" id="PTHR43649:SF28">
    <property type="entry name" value="BINDING PROTEIN COMPONENT OF ABC SUGAR TRANSPORTER-RELATED"/>
    <property type="match status" value="1"/>
</dbReference>
<sequence>MRRLSLVAGIAALGLALAGCGGDDSDNSAGDTGGNSGSGTEASGDVEVFTWWTEGGEKAGLDGLVKVFGEKYPNLKFVNGAVAGGAGSNAKAVLASRLQTQDPPDTFQGHAGGELSDYIKAGQLEDLSDLYQSEGWSDVFPKTLIDAITYEGKIYSVPSNVHRANVVWANPSVLEKAGIDPAAEPPASIADWITQLDKVKASGVETPLSIATDWTQVQLLETVLISDLKADAYKGLWTGDTKWDSAEVTTALNDYAKLMSYTNSNRSSLDWPDAANMVRDGKAAYNVMGDWVAANWQGEKLEEGTDYIYFPVPGSQGTFDFLSDSFTLPVGAKNPEGAKDWLRVVGSAEGQKAFNTVKGSIPARTDASAADYPTYQQSAIKDFSTDTIVPSLAHGAAASISWLNDITSAVGKFGTSKFDSGAVSELQSGLTQAASNNLQS</sequence>